<evidence type="ECO:0000313" key="2">
    <source>
        <dbReference type="Proteomes" id="UP000784294"/>
    </source>
</evidence>
<comment type="caution">
    <text evidence="1">The sequence shown here is derived from an EMBL/GenBank/DDBJ whole genome shotgun (WGS) entry which is preliminary data.</text>
</comment>
<sequence>MLEKLLRPQSTTLPGFPVCPVCYFNLLGQWRLQARRGVAPPHRGRYVYTEHICQASAGPAHLPTALPMATWDSAPRRTDSQGTCLSVGAVCGRLMALRGGEACLLHETVVCPDCWVSITSAANGITKHGNFPSQELHWVAWARVEFFFIKSECLFFVFP</sequence>
<name>A0A3S5B6Q3_9PLAT</name>
<keyword evidence="2" id="KW-1185">Reference proteome</keyword>
<gene>
    <name evidence="1" type="ORF">PXEA_LOCUS35287</name>
</gene>
<proteinExistence type="predicted"/>
<evidence type="ECO:0000313" key="1">
    <source>
        <dbReference type="EMBL" id="VEL41847.1"/>
    </source>
</evidence>
<accession>A0A3S5B6Q3</accession>
<reference evidence="1" key="1">
    <citation type="submission" date="2018-11" db="EMBL/GenBank/DDBJ databases">
        <authorList>
            <consortium name="Pathogen Informatics"/>
        </authorList>
    </citation>
    <scope>NUCLEOTIDE SEQUENCE</scope>
</reference>
<dbReference type="Proteomes" id="UP000784294">
    <property type="component" value="Unassembled WGS sequence"/>
</dbReference>
<organism evidence="1 2">
    <name type="scientific">Protopolystoma xenopodis</name>
    <dbReference type="NCBI Taxonomy" id="117903"/>
    <lineage>
        <taxon>Eukaryota</taxon>
        <taxon>Metazoa</taxon>
        <taxon>Spiralia</taxon>
        <taxon>Lophotrochozoa</taxon>
        <taxon>Platyhelminthes</taxon>
        <taxon>Monogenea</taxon>
        <taxon>Polyopisthocotylea</taxon>
        <taxon>Polystomatidea</taxon>
        <taxon>Polystomatidae</taxon>
        <taxon>Protopolystoma</taxon>
    </lineage>
</organism>
<dbReference type="EMBL" id="CAAALY010271326">
    <property type="protein sequence ID" value="VEL41847.1"/>
    <property type="molecule type" value="Genomic_DNA"/>
</dbReference>
<dbReference type="AlphaFoldDB" id="A0A3S5B6Q3"/>
<protein>
    <submittedName>
        <fullName evidence="1">Uncharacterized protein</fullName>
    </submittedName>
</protein>